<evidence type="ECO:0000256" key="1">
    <source>
        <dbReference type="SAM" id="MobiDB-lite"/>
    </source>
</evidence>
<proteinExistence type="predicted"/>
<protein>
    <submittedName>
        <fullName evidence="3">Uncharacterized protein</fullName>
    </submittedName>
</protein>
<evidence type="ECO:0000256" key="2">
    <source>
        <dbReference type="SAM" id="Phobius"/>
    </source>
</evidence>
<keyword evidence="2" id="KW-0472">Membrane</keyword>
<keyword evidence="2" id="KW-0812">Transmembrane</keyword>
<feature type="transmembrane region" description="Helical" evidence="2">
    <location>
        <begin position="69"/>
        <end position="86"/>
    </location>
</feature>
<accession>A0A2P8DVZ5</accession>
<keyword evidence="4" id="KW-1185">Reference proteome</keyword>
<feature type="region of interest" description="Disordered" evidence="1">
    <location>
        <begin position="191"/>
        <end position="258"/>
    </location>
</feature>
<dbReference type="EMBL" id="PYGE01000014">
    <property type="protein sequence ID" value="PSL01371.1"/>
    <property type="molecule type" value="Genomic_DNA"/>
</dbReference>
<dbReference type="AlphaFoldDB" id="A0A2P8DVZ5"/>
<gene>
    <name evidence="3" type="ORF">CLV30_114101</name>
</gene>
<reference evidence="3 4" key="1">
    <citation type="submission" date="2018-03" db="EMBL/GenBank/DDBJ databases">
        <title>Genomic Encyclopedia of Archaeal and Bacterial Type Strains, Phase II (KMG-II): from individual species to whole genera.</title>
        <authorList>
            <person name="Goeker M."/>
        </authorList>
    </citation>
    <scope>NUCLEOTIDE SEQUENCE [LARGE SCALE GENOMIC DNA]</scope>
    <source>
        <strain evidence="3 4">DSM 45211</strain>
    </source>
</reference>
<dbReference type="Proteomes" id="UP000243528">
    <property type="component" value="Unassembled WGS sequence"/>
</dbReference>
<sequence>MTDDQEHVETVKYYTRARKFPQLLGRMPDGTKIPGGPYTVQQLIVAIAIIVVGGMTISTWGVFGFFGNIAVLFGSAFGAVFVVGRVPMNGRNPFFAVVGLFRAVGAPRTGRYRGRPIRIRRPRRLTHRTNVYLEPLPGTERTGDAVPAETADVLPGRLRRRARVVSAADAAGIGSGGVDVGGVYAGGVDAGGARRSDGPGDMRPSPARTPATASSGPLTGVQALLALADDDAAGDDRTKDEAELMADDTADEPGKVVR</sequence>
<comment type="caution">
    <text evidence="3">The sequence shown here is derived from an EMBL/GenBank/DDBJ whole genome shotgun (WGS) entry which is preliminary data.</text>
</comment>
<organism evidence="3 4">
    <name type="scientific">Haloactinopolyspora alba</name>
    <dbReference type="NCBI Taxonomy" id="648780"/>
    <lineage>
        <taxon>Bacteria</taxon>
        <taxon>Bacillati</taxon>
        <taxon>Actinomycetota</taxon>
        <taxon>Actinomycetes</taxon>
        <taxon>Jiangellales</taxon>
        <taxon>Jiangellaceae</taxon>
        <taxon>Haloactinopolyspora</taxon>
    </lineage>
</organism>
<dbReference type="OrthoDB" id="5181251at2"/>
<keyword evidence="2" id="KW-1133">Transmembrane helix</keyword>
<dbReference type="RefSeq" id="WP_106538607.1">
    <property type="nucleotide sequence ID" value="NZ_ML142899.1"/>
</dbReference>
<evidence type="ECO:0000313" key="4">
    <source>
        <dbReference type="Proteomes" id="UP000243528"/>
    </source>
</evidence>
<evidence type="ECO:0000313" key="3">
    <source>
        <dbReference type="EMBL" id="PSL01371.1"/>
    </source>
</evidence>
<name>A0A2P8DVZ5_9ACTN</name>
<feature type="transmembrane region" description="Helical" evidence="2">
    <location>
        <begin position="43"/>
        <end position="63"/>
    </location>
</feature>